<keyword evidence="3" id="KW-1185">Reference proteome</keyword>
<dbReference type="EMBL" id="JBBPBK010000008">
    <property type="protein sequence ID" value="KAK9279467.1"/>
    <property type="molecule type" value="Genomic_DNA"/>
</dbReference>
<proteinExistence type="predicted"/>
<sequence length="139" mass="16046">MVTASPFHWSSILFIYLSISERRMNEKQETDTRERDHELKGFVAKIAVSKPPSPVKVTTKSTANNLHSHLLLTQTRHGFSHLVRLSLHFFPLLFLSLSLCFSSFFFSSSGLFKDSHGQPLFLLFFLLNPPPSFLKKMFW</sequence>
<keyword evidence="1" id="KW-1133">Transmembrane helix</keyword>
<organism evidence="2 3">
    <name type="scientific">Liquidambar formosana</name>
    <name type="common">Formosan gum</name>
    <dbReference type="NCBI Taxonomy" id="63359"/>
    <lineage>
        <taxon>Eukaryota</taxon>
        <taxon>Viridiplantae</taxon>
        <taxon>Streptophyta</taxon>
        <taxon>Embryophyta</taxon>
        <taxon>Tracheophyta</taxon>
        <taxon>Spermatophyta</taxon>
        <taxon>Magnoliopsida</taxon>
        <taxon>eudicotyledons</taxon>
        <taxon>Gunneridae</taxon>
        <taxon>Pentapetalae</taxon>
        <taxon>Saxifragales</taxon>
        <taxon>Altingiaceae</taxon>
        <taxon>Liquidambar</taxon>
    </lineage>
</organism>
<feature type="transmembrane region" description="Helical" evidence="1">
    <location>
        <begin position="85"/>
        <end position="106"/>
    </location>
</feature>
<keyword evidence="1" id="KW-0812">Transmembrane</keyword>
<dbReference type="AlphaFoldDB" id="A0AAP0RMN7"/>
<protein>
    <submittedName>
        <fullName evidence="2">Uncharacterized protein</fullName>
    </submittedName>
</protein>
<evidence type="ECO:0000313" key="3">
    <source>
        <dbReference type="Proteomes" id="UP001415857"/>
    </source>
</evidence>
<comment type="caution">
    <text evidence="2">The sequence shown here is derived from an EMBL/GenBank/DDBJ whole genome shotgun (WGS) entry which is preliminary data.</text>
</comment>
<accession>A0AAP0RMN7</accession>
<name>A0AAP0RMN7_LIQFO</name>
<gene>
    <name evidence="2" type="ORF">L1049_013146</name>
</gene>
<keyword evidence="1" id="KW-0472">Membrane</keyword>
<evidence type="ECO:0000256" key="1">
    <source>
        <dbReference type="SAM" id="Phobius"/>
    </source>
</evidence>
<evidence type="ECO:0000313" key="2">
    <source>
        <dbReference type="EMBL" id="KAK9279467.1"/>
    </source>
</evidence>
<reference evidence="2 3" key="1">
    <citation type="journal article" date="2024" name="Plant J.">
        <title>Genome sequences and population genomics reveal climatic adaptation and genomic divergence between two closely related sweetgum species.</title>
        <authorList>
            <person name="Xu W.Q."/>
            <person name="Ren C.Q."/>
            <person name="Zhang X.Y."/>
            <person name="Comes H.P."/>
            <person name="Liu X.H."/>
            <person name="Li Y.G."/>
            <person name="Kettle C.J."/>
            <person name="Jalonen R."/>
            <person name="Gaisberger H."/>
            <person name="Ma Y.Z."/>
            <person name="Qiu Y.X."/>
        </authorList>
    </citation>
    <scope>NUCLEOTIDE SEQUENCE [LARGE SCALE GENOMIC DNA]</scope>
    <source>
        <strain evidence="2">Hangzhou</strain>
    </source>
</reference>
<dbReference type="Proteomes" id="UP001415857">
    <property type="component" value="Unassembled WGS sequence"/>
</dbReference>